<evidence type="ECO:0000256" key="1">
    <source>
        <dbReference type="ARBA" id="ARBA00010541"/>
    </source>
</evidence>
<keyword evidence="3" id="KW-0378">Hydrolase</keyword>
<dbReference type="Proteomes" id="UP000619101">
    <property type="component" value="Unassembled WGS sequence"/>
</dbReference>
<keyword evidence="2" id="KW-0645">Protease</keyword>
<dbReference type="PANTHER" id="PTHR43343:SF3">
    <property type="entry name" value="PROTEASE DO-LIKE 8, CHLOROPLASTIC"/>
    <property type="match status" value="1"/>
</dbReference>
<dbReference type="Pfam" id="PF13365">
    <property type="entry name" value="Trypsin_2"/>
    <property type="match status" value="1"/>
</dbReference>
<accession>A0ABR8Y2Z1</accession>
<dbReference type="InterPro" id="IPR009003">
    <property type="entry name" value="Peptidase_S1_PA"/>
</dbReference>
<feature type="domain" description="TcaA protein NTF2-like" evidence="6">
    <location>
        <begin position="321"/>
        <end position="428"/>
    </location>
</feature>
<feature type="transmembrane region" description="Helical" evidence="5">
    <location>
        <begin position="32"/>
        <end position="52"/>
    </location>
</feature>
<proteinExistence type="inferred from homology"/>
<dbReference type="SUPFAM" id="SSF50494">
    <property type="entry name" value="Trypsin-like serine proteases"/>
    <property type="match status" value="1"/>
</dbReference>
<dbReference type="InterPro" id="IPR054528">
    <property type="entry name" value="TcaA_5th"/>
</dbReference>
<evidence type="ECO:0000313" key="8">
    <source>
        <dbReference type="Proteomes" id="UP000619101"/>
    </source>
</evidence>
<dbReference type="RefSeq" id="WP_191701635.1">
    <property type="nucleotide sequence ID" value="NZ_JACSPZ010000012.1"/>
</dbReference>
<reference evidence="7 8" key="1">
    <citation type="submission" date="2020-08" db="EMBL/GenBank/DDBJ databases">
        <title>A Genomic Blueprint of the Chicken Gut Microbiome.</title>
        <authorList>
            <person name="Gilroy R."/>
            <person name="Ravi A."/>
            <person name="Getino M."/>
            <person name="Pursley I."/>
            <person name="Horton D.L."/>
            <person name="Alikhan N.-F."/>
            <person name="Baker D."/>
            <person name="Gharbi K."/>
            <person name="Hall N."/>
            <person name="Watson M."/>
            <person name="Adriaenssens E.M."/>
            <person name="Foster-Nyarko E."/>
            <person name="Jarju S."/>
            <person name="Secka A."/>
            <person name="Antonio M."/>
            <person name="Oren A."/>
            <person name="Chaudhuri R."/>
            <person name="La Ragione R.M."/>
            <person name="Hildebrand F."/>
            <person name="Pallen M.J."/>
        </authorList>
    </citation>
    <scope>NUCLEOTIDE SEQUENCE [LARGE SCALE GENOMIC DNA]</scope>
    <source>
        <strain evidence="7 8">A46</strain>
    </source>
</reference>
<gene>
    <name evidence="7" type="ORF">H9635_17665</name>
</gene>
<keyword evidence="4" id="KW-0720">Serine protease</keyword>
<protein>
    <submittedName>
        <fullName evidence="7">Trypsin-like peptidase domain-containing protein</fullName>
    </submittedName>
</protein>
<dbReference type="Pfam" id="PF22819">
    <property type="entry name" value="TcaA_5th"/>
    <property type="match status" value="1"/>
</dbReference>
<evidence type="ECO:0000256" key="4">
    <source>
        <dbReference type="ARBA" id="ARBA00022825"/>
    </source>
</evidence>
<evidence type="ECO:0000256" key="5">
    <source>
        <dbReference type="SAM" id="Phobius"/>
    </source>
</evidence>
<evidence type="ECO:0000256" key="3">
    <source>
        <dbReference type="ARBA" id="ARBA00022801"/>
    </source>
</evidence>
<comment type="similarity">
    <text evidence="1">Belongs to the peptidase S1C family.</text>
</comment>
<dbReference type="PRINTS" id="PR00834">
    <property type="entry name" value="PROTEASES2C"/>
</dbReference>
<keyword evidence="8" id="KW-1185">Reference proteome</keyword>
<keyword evidence="5" id="KW-1133">Transmembrane helix</keyword>
<evidence type="ECO:0000313" key="7">
    <source>
        <dbReference type="EMBL" id="MBD8038575.1"/>
    </source>
</evidence>
<dbReference type="InterPro" id="IPR043504">
    <property type="entry name" value="Peptidase_S1_PA_chymotrypsin"/>
</dbReference>
<comment type="caution">
    <text evidence="7">The sequence shown here is derived from an EMBL/GenBank/DDBJ whole genome shotgun (WGS) entry which is preliminary data.</text>
</comment>
<organism evidence="7 8">
    <name type="scientific">Solibacillus faecavium</name>
    <dbReference type="NCBI Taxonomy" id="2762221"/>
    <lineage>
        <taxon>Bacteria</taxon>
        <taxon>Bacillati</taxon>
        <taxon>Bacillota</taxon>
        <taxon>Bacilli</taxon>
        <taxon>Bacillales</taxon>
        <taxon>Caryophanaceae</taxon>
        <taxon>Solibacillus</taxon>
    </lineage>
</organism>
<evidence type="ECO:0000259" key="6">
    <source>
        <dbReference type="Pfam" id="PF22819"/>
    </source>
</evidence>
<dbReference type="InterPro" id="IPR051201">
    <property type="entry name" value="Chloro_Bact_Ser_Proteases"/>
</dbReference>
<sequence length="431" mass="48340">MKCDKCGFQNEPQANFCSSCGKQFNQAKTPTWIYALLVVLIIATGGVGYGVWEVYQRISQPDSKNITAEATSDDASIEQVVKDITNSIDEKPVDRVTLIRDVQQKVFTVITDYGRGSGFLYAKGGYVVTNAHVVDGEVDVLVRNFNGQEFEAKVIGISESFDIALLHVPDYQNESPLPIESKKSPTGLEVIAFGSPQGFDNTASPGFITGHDRDMEVGRFIYKEIYQVDAQIDKGSSGGALVDATTGKVIGINSLLYTSETSTNFGFSIPLYSMTKYFDEWIQAPMSRDRVLAVAGIYESYDLYEENYDEPSENEIDSVLAGQFVQSFRMYYEQALNESNFSWIADMIIDSAYIELEEYIADISYEGHTFDFLTNDILDVIYENGEYAVNMNETFDFYSASGDYEHFDRYKTYTVVIDQNGAFKISQIKIH</sequence>
<name>A0ABR8Y2Z1_9BACL</name>
<evidence type="ECO:0000256" key="2">
    <source>
        <dbReference type="ARBA" id="ARBA00022670"/>
    </source>
</evidence>
<dbReference type="EMBL" id="JACSPZ010000012">
    <property type="protein sequence ID" value="MBD8038575.1"/>
    <property type="molecule type" value="Genomic_DNA"/>
</dbReference>
<dbReference type="PANTHER" id="PTHR43343">
    <property type="entry name" value="PEPTIDASE S12"/>
    <property type="match status" value="1"/>
</dbReference>
<dbReference type="Gene3D" id="2.40.10.10">
    <property type="entry name" value="Trypsin-like serine proteases"/>
    <property type="match status" value="2"/>
</dbReference>
<keyword evidence="5" id="KW-0812">Transmembrane</keyword>
<dbReference type="InterPro" id="IPR001940">
    <property type="entry name" value="Peptidase_S1C"/>
</dbReference>
<keyword evidence="5" id="KW-0472">Membrane</keyword>